<evidence type="ECO:0000313" key="9">
    <source>
        <dbReference type="Proteomes" id="UP000199147"/>
    </source>
</evidence>
<dbReference type="InterPro" id="IPR017972">
    <property type="entry name" value="Cyt_P450_CS"/>
</dbReference>
<dbReference type="PRINTS" id="PR00385">
    <property type="entry name" value="P450"/>
</dbReference>
<evidence type="ECO:0000313" key="8">
    <source>
        <dbReference type="EMBL" id="CRZ18682.1"/>
    </source>
</evidence>
<dbReference type="PANTHER" id="PTHR46696:SF6">
    <property type="entry name" value="P450, PUTATIVE (EUROFUNG)-RELATED"/>
    <property type="match status" value="1"/>
</dbReference>
<dbReference type="Pfam" id="PF00067">
    <property type="entry name" value="p450"/>
    <property type="match status" value="3"/>
</dbReference>
<dbReference type="Proteomes" id="UP000199147">
    <property type="component" value="Unassembled WGS sequence"/>
</dbReference>
<dbReference type="EMBL" id="CWKH01000003">
    <property type="protein sequence ID" value="CRZ18682.1"/>
    <property type="molecule type" value="Genomic_DNA"/>
</dbReference>
<keyword evidence="3 7" id="KW-0479">Metal-binding</keyword>
<dbReference type="GO" id="GO:0020037">
    <property type="term" value="F:heme binding"/>
    <property type="evidence" value="ECO:0007669"/>
    <property type="project" value="InterPro"/>
</dbReference>
<evidence type="ECO:0000256" key="7">
    <source>
        <dbReference type="RuleBase" id="RU000461"/>
    </source>
</evidence>
<dbReference type="GO" id="GO:0004497">
    <property type="term" value="F:monooxygenase activity"/>
    <property type="evidence" value="ECO:0007669"/>
    <property type="project" value="UniProtKB-KW"/>
</dbReference>
<evidence type="ECO:0000256" key="1">
    <source>
        <dbReference type="ARBA" id="ARBA00010617"/>
    </source>
</evidence>
<comment type="similarity">
    <text evidence="1 7">Belongs to the cytochrome P450 family.</text>
</comment>
<accession>A0A0H5RYR0</accession>
<dbReference type="Gene3D" id="1.10.630.10">
    <property type="entry name" value="Cytochrome P450"/>
    <property type="match status" value="1"/>
</dbReference>
<evidence type="ECO:0000256" key="3">
    <source>
        <dbReference type="ARBA" id="ARBA00022723"/>
    </source>
</evidence>
<keyword evidence="5 7" id="KW-0408">Iron</keyword>
<proteinExistence type="inferred from homology"/>
<evidence type="ECO:0000256" key="5">
    <source>
        <dbReference type="ARBA" id="ARBA00023004"/>
    </source>
</evidence>
<dbReference type="PROSITE" id="PS00086">
    <property type="entry name" value="CYTOCHROME_P450"/>
    <property type="match status" value="1"/>
</dbReference>
<reference evidence="9" key="1">
    <citation type="submission" date="2015-07" db="EMBL/GenBank/DDBJ databases">
        <authorList>
            <person name="Urmite Genomes"/>
        </authorList>
    </citation>
    <scope>NUCLEOTIDE SEQUENCE [LARGE SCALE GENOMIC DNA]</scope>
    <source>
        <strain evidence="9">type strain: ATCC 49404</strain>
    </source>
</reference>
<keyword evidence="9" id="KW-1185">Reference proteome</keyword>
<dbReference type="STRING" id="146018.BN2156_05587"/>
<protein>
    <submittedName>
        <fullName evidence="8">Cytochrome P450</fullName>
    </submittedName>
</protein>
<dbReference type="InterPro" id="IPR001128">
    <property type="entry name" value="Cyt_P450"/>
</dbReference>
<dbReference type="PANTHER" id="PTHR46696">
    <property type="entry name" value="P450, PUTATIVE (EUROFUNG)-RELATED"/>
    <property type="match status" value="1"/>
</dbReference>
<dbReference type="InterPro" id="IPR002397">
    <property type="entry name" value="Cyt_P450_B"/>
</dbReference>
<gene>
    <name evidence="8" type="ORF">BN2156_05587</name>
</gene>
<dbReference type="InterPro" id="IPR036396">
    <property type="entry name" value="Cyt_P450_sf"/>
</dbReference>
<keyword evidence="6 7" id="KW-0503">Monooxygenase</keyword>
<evidence type="ECO:0000256" key="2">
    <source>
        <dbReference type="ARBA" id="ARBA00022617"/>
    </source>
</evidence>
<dbReference type="AlphaFoldDB" id="A0A0H5RYR0"/>
<dbReference type="GO" id="GO:0005506">
    <property type="term" value="F:iron ion binding"/>
    <property type="evidence" value="ECO:0007669"/>
    <property type="project" value="InterPro"/>
</dbReference>
<evidence type="ECO:0000256" key="6">
    <source>
        <dbReference type="ARBA" id="ARBA00023033"/>
    </source>
</evidence>
<sequence>MVSPVPLIPLAFDPPEHTRYRRFLQPFFSPQSLAAVLPFLQAQAIDIIDSIAVREDCEVMADLATPYPSQVFLTLFGLPLEDRERLIAWKDAIIAVSLATDPESVDLSPAVELFTYLTEAIADQRQNPTKGILSQILTGGEPLTDAEAVGLSFVFILAGLDTVTSAIGATMLELARQPNLRRELRENPGLIGAFVEEMVRLEPSAPIVGRVTTQPVTVAGVTLPAGSEVRLCLGAINRDGSDATSGDHLVMDGKLHRHWGFGGGAHRCLGAHLARMELNLVVTEWLSRIPEFELAPGYRPQVIWPSATCTLPRLPLQILTPAP</sequence>
<organism evidence="8 9">
    <name type="scientific">Mycolicibacterium neworleansense</name>
    <dbReference type="NCBI Taxonomy" id="146018"/>
    <lineage>
        <taxon>Bacteria</taxon>
        <taxon>Bacillati</taxon>
        <taxon>Actinomycetota</taxon>
        <taxon>Actinomycetes</taxon>
        <taxon>Mycobacteriales</taxon>
        <taxon>Mycobacteriaceae</taxon>
        <taxon>Mycolicibacterium</taxon>
    </lineage>
</organism>
<keyword evidence="2 7" id="KW-0349">Heme</keyword>
<name>A0A0H5RYR0_9MYCO</name>
<keyword evidence="4 7" id="KW-0560">Oxidoreductase</keyword>
<evidence type="ECO:0000256" key="4">
    <source>
        <dbReference type="ARBA" id="ARBA00023002"/>
    </source>
</evidence>
<dbReference type="GO" id="GO:0016705">
    <property type="term" value="F:oxidoreductase activity, acting on paired donors, with incorporation or reduction of molecular oxygen"/>
    <property type="evidence" value="ECO:0007669"/>
    <property type="project" value="InterPro"/>
</dbReference>
<dbReference type="SUPFAM" id="SSF48264">
    <property type="entry name" value="Cytochrome P450"/>
    <property type="match status" value="1"/>
</dbReference>
<dbReference type="PRINTS" id="PR00359">
    <property type="entry name" value="BP450"/>
</dbReference>